<dbReference type="SUPFAM" id="SSF53067">
    <property type="entry name" value="Actin-like ATPase domain"/>
    <property type="match status" value="1"/>
</dbReference>
<dbReference type="Gene3D" id="3.30.1490.300">
    <property type="match status" value="1"/>
</dbReference>
<dbReference type="InterPro" id="IPR005883">
    <property type="entry name" value="PilM"/>
</dbReference>
<dbReference type="Proteomes" id="UP000281904">
    <property type="component" value="Chromosome"/>
</dbReference>
<dbReference type="KEGG" id="srz:AXX16_0803"/>
<evidence type="ECO:0000313" key="4">
    <source>
        <dbReference type="Proteomes" id="UP000624159"/>
    </source>
</evidence>
<dbReference type="Pfam" id="PF11104">
    <property type="entry name" value="PilM_2"/>
    <property type="match status" value="1"/>
</dbReference>
<evidence type="ECO:0000313" key="2">
    <source>
        <dbReference type="EMBL" id="VEI64313.1"/>
    </source>
</evidence>
<organism evidence="2 3">
    <name type="scientific">Serratia rubidaea</name>
    <name type="common">Serratia marinorubra</name>
    <dbReference type="NCBI Taxonomy" id="61652"/>
    <lineage>
        <taxon>Bacteria</taxon>
        <taxon>Pseudomonadati</taxon>
        <taxon>Pseudomonadota</taxon>
        <taxon>Gammaproteobacteria</taxon>
        <taxon>Enterobacterales</taxon>
        <taxon>Yersiniaceae</taxon>
        <taxon>Serratia</taxon>
    </lineage>
</organism>
<sequence length="278" mass="30942">MFPNTWNVGLDIQSHSLRAVAAQRRRGGWQLRHWWQKELPYAVLRDGYLDQSESLIPLLRQWRTRLPRHISLRIALPVQRVLQHVIPAPDARLQEPARDRYITAQGAKQFPLDSQTLALDYRPPQEQAAQLLLTAARQQELQMWLGCLQQADLSPQVVDITPCALLTMAEAAGLPPEAVLLHRLDDHWLWAAPRSGAFACGVLREPEIGDAERALAAVLAANAGAQTLYYSSVLDEPAPEGALLWSPLEAFPYRQAPLPAKPGAFVLAGGLALRQEDC</sequence>
<reference evidence="1 4" key="2">
    <citation type="submission" date="2020-11" db="EMBL/GenBank/DDBJ databases">
        <title>Enhanced detection system for hospital associated transmission using whole genome sequencing surveillance.</title>
        <authorList>
            <person name="Harrison L.H."/>
            <person name="Van Tyne D."/>
            <person name="Marsh J.W."/>
            <person name="Griffith M.P."/>
            <person name="Snyder D.J."/>
            <person name="Cooper V.S."/>
            <person name="Mustapha M."/>
        </authorList>
    </citation>
    <scope>NUCLEOTIDE SEQUENCE [LARGE SCALE GENOMIC DNA]</scope>
    <source>
        <strain evidence="1 4">SER00230</strain>
    </source>
</reference>
<dbReference type="PANTHER" id="PTHR32432:SF3">
    <property type="entry name" value="ETHANOLAMINE UTILIZATION PROTEIN EUTJ"/>
    <property type="match status" value="1"/>
</dbReference>
<evidence type="ECO:0000313" key="1">
    <source>
        <dbReference type="EMBL" id="MBH1931649.1"/>
    </source>
</evidence>
<dbReference type="Proteomes" id="UP000624159">
    <property type="component" value="Unassembled WGS sequence"/>
</dbReference>
<proteinExistence type="predicted"/>
<reference evidence="2 3" key="1">
    <citation type="submission" date="2018-12" db="EMBL/GenBank/DDBJ databases">
        <authorList>
            <consortium name="Pathogen Informatics"/>
        </authorList>
    </citation>
    <scope>NUCLEOTIDE SEQUENCE [LARGE SCALE GENOMIC DNA]</scope>
    <source>
        <strain evidence="2 3">NCTC10036</strain>
    </source>
</reference>
<dbReference type="PANTHER" id="PTHR32432">
    <property type="entry name" value="CELL DIVISION PROTEIN FTSA-RELATED"/>
    <property type="match status" value="1"/>
</dbReference>
<dbReference type="EMBL" id="LR134493">
    <property type="protein sequence ID" value="VEI64313.1"/>
    <property type="molecule type" value="Genomic_DNA"/>
</dbReference>
<dbReference type="Gene3D" id="3.30.420.40">
    <property type="match status" value="1"/>
</dbReference>
<accession>A0A126VDY1</accession>
<dbReference type="EMBL" id="JADULK010000010">
    <property type="protein sequence ID" value="MBH1931649.1"/>
    <property type="molecule type" value="Genomic_DNA"/>
</dbReference>
<evidence type="ECO:0000313" key="3">
    <source>
        <dbReference type="Proteomes" id="UP000281904"/>
    </source>
</evidence>
<dbReference type="InterPro" id="IPR043129">
    <property type="entry name" value="ATPase_NBD"/>
</dbReference>
<dbReference type="RefSeq" id="WP_061321926.1">
    <property type="nucleotide sequence ID" value="NZ_CBIFXG010000011.1"/>
</dbReference>
<dbReference type="InterPro" id="IPR050696">
    <property type="entry name" value="FtsA/MreB"/>
</dbReference>
<protein>
    <submittedName>
        <fullName evidence="1 2">Pilus assembly protein PilM</fullName>
    </submittedName>
</protein>
<keyword evidence="4" id="KW-1185">Reference proteome</keyword>
<dbReference type="AlphaFoldDB" id="A0A126VDY1"/>
<name>A0A126VDY1_SERRU</name>
<gene>
    <name evidence="1" type="primary">pilM</name>
    <name evidence="1" type="ORF">I5U13_18500</name>
    <name evidence="2" type="ORF">NCTC10036_01830</name>
</gene>